<dbReference type="AlphaFoldDB" id="A0A017SEU7"/>
<accession>A0A017SEU7</accession>
<dbReference type="EMBL" id="KK088423">
    <property type="protein sequence ID" value="EYE95144.1"/>
    <property type="molecule type" value="Genomic_DNA"/>
</dbReference>
<name>A0A017SEU7_ASPRC</name>
<dbReference type="HOGENOM" id="CLU_946587_0_0_1"/>
<gene>
    <name evidence="2" type="ORF">EURHEDRAFT_377683</name>
</gene>
<feature type="region of interest" description="Disordered" evidence="1">
    <location>
        <begin position="138"/>
        <end position="164"/>
    </location>
</feature>
<dbReference type="OrthoDB" id="4755622at2759"/>
<evidence type="ECO:0000313" key="2">
    <source>
        <dbReference type="EMBL" id="EYE95144.1"/>
    </source>
</evidence>
<dbReference type="RefSeq" id="XP_040638832.1">
    <property type="nucleotide sequence ID" value="XM_040778994.1"/>
</dbReference>
<evidence type="ECO:0000313" key="3">
    <source>
        <dbReference type="Proteomes" id="UP000019804"/>
    </source>
</evidence>
<proteinExistence type="predicted"/>
<feature type="compositionally biased region" description="Basic residues" evidence="1">
    <location>
        <begin position="140"/>
        <end position="164"/>
    </location>
</feature>
<dbReference type="GeneID" id="63694118"/>
<reference evidence="3" key="1">
    <citation type="journal article" date="2014" name="Nat. Commun.">
        <title>Genomic adaptations of the halophilic Dead Sea filamentous fungus Eurotium rubrum.</title>
        <authorList>
            <person name="Kis-Papo T."/>
            <person name="Weig A.R."/>
            <person name="Riley R."/>
            <person name="Persoh D."/>
            <person name="Salamov A."/>
            <person name="Sun H."/>
            <person name="Lipzen A."/>
            <person name="Wasser S.P."/>
            <person name="Rambold G."/>
            <person name="Grigoriev I.V."/>
            <person name="Nevo E."/>
        </authorList>
    </citation>
    <scope>NUCLEOTIDE SEQUENCE [LARGE SCALE GENOMIC DNA]</scope>
    <source>
        <strain evidence="3">CBS 135680</strain>
    </source>
</reference>
<sequence length="294" mass="32259">MYDKSGCSSGSGSRSASSVRDISYMSGTIHRLSSFNALSNQEKPSRPHNPLQEASTATLVPVPVSAPVIHTKFEVVAAHTAKCDLCNTRNDSGMSRCQSCGWQSCYACTISNGCTRTHNAGSRTHTGPIDNALLVSSLKSKGKKKKSQSRPKSQKTRVSKRGCGRGRLQLRASGGVVRKANTPNPSSPVTVTPGLSFDAFRQQSLSPTSNDPSFLVDDKDFFEDEKYFEGARDLYAFSLETYGVWANDQRDRNPAQRWCYHAVRLEELHGYALLSATRAVLEFRRQEAAKGNRV</sequence>
<keyword evidence="3" id="KW-1185">Reference proteome</keyword>
<evidence type="ECO:0000256" key="1">
    <source>
        <dbReference type="SAM" id="MobiDB-lite"/>
    </source>
</evidence>
<dbReference type="Proteomes" id="UP000019804">
    <property type="component" value="Unassembled WGS sequence"/>
</dbReference>
<organism evidence="2 3">
    <name type="scientific">Aspergillus ruber (strain CBS 135680)</name>
    <dbReference type="NCBI Taxonomy" id="1388766"/>
    <lineage>
        <taxon>Eukaryota</taxon>
        <taxon>Fungi</taxon>
        <taxon>Dikarya</taxon>
        <taxon>Ascomycota</taxon>
        <taxon>Pezizomycotina</taxon>
        <taxon>Eurotiomycetes</taxon>
        <taxon>Eurotiomycetidae</taxon>
        <taxon>Eurotiales</taxon>
        <taxon>Aspergillaceae</taxon>
        <taxon>Aspergillus</taxon>
        <taxon>Aspergillus subgen. Aspergillus</taxon>
    </lineage>
</organism>
<protein>
    <submittedName>
        <fullName evidence="2">Uncharacterized protein</fullName>
    </submittedName>
</protein>